<evidence type="ECO:0000256" key="5">
    <source>
        <dbReference type="ARBA" id="ARBA00023136"/>
    </source>
</evidence>
<evidence type="ECO:0000256" key="1">
    <source>
        <dbReference type="ARBA" id="ARBA00004651"/>
    </source>
</evidence>
<evidence type="ECO:0000256" key="6">
    <source>
        <dbReference type="ARBA" id="ARBA00038076"/>
    </source>
</evidence>
<evidence type="ECO:0000259" key="9">
    <source>
        <dbReference type="Pfam" id="PF12704"/>
    </source>
</evidence>
<dbReference type="Pfam" id="PF02687">
    <property type="entry name" value="FtsX"/>
    <property type="match status" value="1"/>
</dbReference>
<dbReference type="EMBL" id="QWGE01000005">
    <property type="protein sequence ID" value="RIJ34358.1"/>
    <property type="molecule type" value="Genomic_DNA"/>
</dbReference>
<sequence length="393" mass="44269">MIRHLFKLIWNRKKSNFLLITEIFFSFMVLFAVLSFVVHNVRNYTKPLGFTHDNVWLLSMRPSSDSAALNRQNLEQVLQRLKSYPEVANISLTSNNAPFSFSITSNAMTYGQVKDVQADYYEVQDDFQELMQVPLKVGRWFGPQDDASNHEPIVINQQLQEKLFGNEPAIGKLIPITDSSSYQVIGITEYFRGAGEFASDAPAMLTRINFAKRQDKFWESLLIKVKPGIGVAFEERMVKDISGITGDWNLEVSMLEKMRKAKAKVTLVPMLGLGFVCAFLILNVALGLFGVLWYNISRRNSEIGLRRALGAAASQVYWQFIGEVLVLATFGLLLGVFFAAQFPLLEVFQVDTEVYLIALFSAVFLIYLLTAACAFYPSRQAAAVQPAVALHEE</sequence>
<dbReference type="GO" id="GO:0022857">
    <property type="term" value="F:transmembrane transporter activity"/>
    <property type="evidence" value="ECO:0007669"/>
    <property type="project" value="TreeGrafter"/>
</dbReference>
<feature type="transmembrane region" description="Helical" evidence="7">
    <location>
        <begin position="16"/>
        <end position="38"/>
    </location>
</feature>
<dbReference type="InterPro" id="IPR050250">
    <property type="entry name" value="Macrolide_Exporter_MacB"/>
</dbReference>
<evidence type="ECO:0000256" key="4">
    <source>
        <dbReference type="ARBA" id="ARBA00022989"/>
    </source>
</evidence>
<evidence type="ECO:0000259" key="8">
    <source>
        <dbReference type="Pfam" id="PF02687"/>
    </source>
</evidence>
<evidence type="ECO:0000313" key="10">
    <source>
        <dbReference type="EMBL" id="RIJ34358.1"/>
    </source>
</evidence>
<comment type="similarity">
    <text evidence="6">Belongs to the ABC-4 integral membrane protein family.</text>
</comment>
<evidence type="ECO:0008006" key="12">
    <source>
        <dbReference type="Google" id="ProtNLM"/>
    </source>
</evidence>
<organism evidence="10 11">
    <name type="scientific">Pontibacter oryzae</name>
    <dbReference type="NCBI Taxonomy" id="2304593"/>
    <lineage>
        <taxon>Bacteria</taxon>
        <taxon>Pseudomonadati</taxon>
        <taxon>Bacteroidota</taxon>
        <taxon>Cytophagia</taxon>
        <taxon>Cytophagales</taxon>
        <taxon>Hymenobacteraceae</taxon>
        <taxon>Pontibacter</taxon>
    </lineage>
</organism>
<comment type="caution">
    <text evidence="10">The sequence shown here is derived from an EMBL/GenBank/DDBJ whole genome shotgun (WGS) entry which is preliminary data.</text>
</comment>
<proteinExistence type="inferred from homology"/>
<gene>
    <name evidence="10" type="ORF">D1627_15685</name>
</gene>
<keyword evidence="11" id="KW-1185">Reference proteome</keyword>
<evidence type="ECO:0000256" key="3">
    <source>
        <dbReference type="ARBA" id="ARBA00022692"/>
    </source>
</evidence>
<reference evidence="11" key="1">
    <citation type="submission" date="2018-08" db="EMBL/GenBank/DDBJ databases">
        <title>Mucilaginibacter sp. MYSH2.</title>
        <authorList>
            <person name="Seo T."/>
        </authorList>
    </citation>
    <scope>NUCLEOTIDE SEQUENCE [LARGE SCALE GENOMIC DNA]</scope>
    <source>
        <strain evidence="11">KIRAN</strain>
    </source>
</reference>
<feature type="domain" description="ABC3 transporter permease C-terminal" evidence="8">
    <location>
        <begin position="275"/>
        <end position="385"/>
    </location>
</feature>
<keyword evidence="3 7" id="KW-0812">Transmembrane</keyword>
<dbReference type="Proteomes" id="UP000266005">
    <property type="component" value="Unassembled WGS sequence"/>
</dbReference>
<feature type="transmembrane region" description="Helical" evidence="7">
    <location>
        <begin position="316"/>
        <end position="342"/>
    </location>
</feature>
<feature type="transmembrane region" description="Helical" evidence="7">
    <location>
        <begin position="354"/>
        <end position="376"/>
    </location>
</feature>
<feature type="transmembrane region" description="Helical" evidence="7">
    <location>
        <begin position="267"/>
        <end position="295"/>
    </location>
</feature>
<dbReference type="PANTHER" id="PTHR30572">
    <property type="entry name" value="MEMBRANE COMPONENT OF TRANSPORTER-RELATED"/>
    <property type="match status" value="1"/>
</dbReference>
<keyword evidence="4 7" id="KW-1133">Transmembrane helix</keyword>
<dbReference type="InterPro" id="IPR025857">
    <property type="entry name" value="MacB_PCD"/>
</dbReference>
<evidence type="ECO:0000256" key="7">
    <source>
        <dbReference type="SAM" id="Phobius"/>
    </source>
</evidence>
<dbReference type="AlphaFoldDB" id="A0A399RTE6"/>
<feature type="domain" description="MacB-like periplasmic core" evidence="9">
    <location>
        <begin position="23"/>
        <end position="230"/>
    </location>
</feature>
<dbReference type="InterPro" id="IPR003838">
    <property type="entry name" value="ABC3_permease_C"/>
</dbReference>
<keyword evidence="2" id="KW-1003">Cell membrane</keyword>
<dbReference type="PANTHER" id="PTHR30572:SF4">
    <property type="entry name" value="ABC TRANSPORTER PERMEASE YTRF"/>
    <property type="match status" value="1"/>
</dbReference>
<name>A0A399RTE6_9BACT</name>
<evidence type="ECO:0000256" key="2">
    <source>
        <dbReference type="ARBA" id="ARBA00022475"/>
    </source>
</evidence>
<accession>A0A399RTE6</accession>
<dbReference type="OrthoDB" id="8769057at2"/>
<keyword evidence="5 7" id="KW-0472">Membrane</keyword>
<protein>
    <recommendedName>
        <fullName evidence="12">ABC transporter permease</fullName>
    </recommendedName>
</protein>
<evidence type="ECO:0000313" key="11">
    <source>
        <dbReference type="Proteomes" id="UP000266005"/>
    </source>
</evidence>
<dbReference type="RefSeq" id="WP_119433218.1">
    <property type="nucleotide sequence ID" value="NZ_QWGE01000005.1"/>
</dbReference>
<dbReference type="GO" id="GO:0005886">
    <property type="term" value="C:plasma membrane"/>
    <property type="evidence" value="ECO:0007669"/>
    <property type="project" value="UniProtKB-SubCell"/>
</dbReference>
<dbReference type="Pfam" id="PF12704">
    <property type="entry name" value="MacB_PCD"/>
    <property type="match status" value="1"/>
</dbReference>
<comment type="subcellular location">
    <subcellularLocation>
        <location evidence="1">Cell membrane</location>
        <topology evidence="1">Multi-pass membrane protein</topology>
    </subcellularLocation>
</comment>